<evidence type="ECO:0000313" key="2">
    <source>
        <dbReference type="Proteomes" id="UP000294360"/>
    </source>
</evidence>
<dbReference type="Proteomes" id="UP000294360">
    <property type="component" value="Chromosome"/>
</dbReference>
<dbReference type="InterPro" id="IPR011008">
    <property type="entry name" value="Dimeric_a/b-barrel"/>
</dbReference>
<gene>
    <name evidence="1" type="ORF">MTUNDRAET4_1571</name>
</gene>
<reference evidence="1 2" key="1">
    <citation type="submission" date="2019-03" db="EMBL/GenBank/DDBJ databases">
        <authorList>
            <person name="Kox A.R. M."/>
        </authorList>
    </citation>
    <scope>NUCLEOTIDE SEQUENCE [LARGE SCALE GENOMIC DNA]</scope>
    <source>
        <strain evidence="1">MTUNDRAET4 annotated genome</strain>
    </source>
</reference>
<name>A0A4U8YWZ8_METTU</name>
<dbReference type="EMBL" id="LR536450">
    <property type="protein sequence ID" value="VFU08464.1"/>
    <property type="molecule type" value="Genomic_DNA"/>
</dbReference>
<sequence>MGSGLAVNRLCITGAGMNHRSCPTSGLFRIWNDGSIQPEGDGMTLQAQPAYIIRMRAKPGAGDRLFELATMGMAKSGASDRFIILREDGDPDVLWNIEVFRSDAAKVGYETSALADELRDEILGLLAEPPMRIAAHPYAAAPD</sequence>
<evidence type="ECO:0000313" key="1">
    <source>
        <dbReference type="EMBL" id="VFU08464.1"/>
    </source>
</evidence>
<evidence type="ECO:0008006" key="3">
    <source>
        <dbReference type="Google" id="ProtNLM"/>
    </source>
</evidence>
<dbReference type="SUPFAM" id="SSF54909">
    <property type="entry name" value="Dimeric alpha+beta barrel"/>
    <property type="match status" value="1"/>
</dbReference>
<dbReference type="KEGG" id="mtun:MTUNDRAET4_1571"/>
<dbReference type="Gene3D" id="3.30.70.100">
    <property type="match status" value="1"/>
</dbReference>
<dbReference type="AlphaFoldDB" id="A0A4U8YWZ8"/>
<organism evidence="1 2">
    <name type="scientific">Methylocella tundrae</name>
    <dbReference type="NCBI Taxonomy" id="227605"/>
    <lineage>
        <taxon>Bacteria</taxon>
        <taxon>Pseudomonadati</taxon>
        <taxon>Pseudomonadota</taxon>
        <taxon>Alphaproteobacteria</taxon>
        <taxon>Hyphomicrobiales</taxon>
        <taxon>Beijerinckiaceae</taxon>
        <taxon>Methylocella</taxon>
    </lineage>
</organism>
<proteinExistence type="predicted"/>
<accession>A0A4U8YWZ8</accession>
<protein>
    <recommendedName>
        <fullName evidence="3">ABM domain-containing protein</fullName>
    </recommendedName>
</protein>